<gene>
    <name evidence="11" type="primary">hisI</name>
    <name evidence="13" type="ORF">AQ619_02285</name>
</gene>
<accession>A0A0P0NWB4</accession>
<dbReference type="AlphaFoldDB" id="A0A0P0NWB4"/>
<name>A0A0P0NWB4_9CAUL</name>
<dbReference type="EC" id="3.5.4.19" evidence="11"/>
<comment type="function">
    <text evidence="11">Catalyzes the hydrolysis of the adenine ring of phosphoribosyl-AMP.</text>
</comment>
<evidence type="ECO:0000256" key="4">
    <source>
        <dbReference type="ARBA" id="ARBA00005204"/>
    </source>
</evidence>
<evidence type="ECO:0000313" key="13">
    <source>
        <dbReference type="EMBL" id="ALL12283.1"/>
    </source>
</evidence>
<dbReference type="KEGG" id="chq:AQ619_02285"/>
<comment type="cofactor">
    <cofactor evidence="11">
        <name>Zn(2+)</name>
        <dbReference type="ChEBI" id="CHEBI:29105"/>
    </cofactor>
    <text evidence="11">Binds 1 zinc ion per subunit.</text>
</comment>
<comment type="similarity">
    <text evidence="6">In the N-terminal section; belongs to the PRA-CH family.</text>
</comment>
<feature type="domain" description="Phosphoribosyl-AMP cyclohydrolase" evidence="12">
    <location>
        <begin position="45"/>
        <end position="120"/>
    </location>
</feature>
<evidence type="ECO:0000256" key="11">
    <source>
        <dbReference type="HAMAP-Rule" id="MF_01021"/>
    </source>
</evidence>
<feature type="binding site" evidence="11">
    <location>
        <position position="93"/>
    </location>
    <ligand>
        <name>Zn(2+)</name>
        <dbReference type="ChEBI" id="CHEBI:29105"/>
        <note>ligand shared between dimeric partners</note>
    </ligand>
</feature>
<feature type="binding site" evidence="11">
    <location>
        <position position="111"/>
    </location>
    <ligand>
        <name>Zn(2+)</name>
        <dbReference type="ChEBI" id="CHEBI:29105"/>
        <note>ligand shared between dimeric partners</note>
    </ligand>
</feature>
<evidence type="ECO:0000256" key="5">
    <source>
        <dbReference type="ARBA" id="ARBA00007731"/>
    </source>
</evidence>
<dbReference type="HAMAP" id="MF_01021">
    <property type="entry name" value="HisI"/>
    <property type="match status" value="1"/>
</dbReference>
<dbReference type="GO" id="GO:0000287">
    <property type="term" value="F:magnesium ion binding"/>
    <property type="evidence" value="ECO:0007669"/>
    <property type="project" value="UniProtKB-UniRule"/>
</dbReference>
<dbReference type="RefSeq" id="WP_062143674.1">
    <property type="nucleotide sequence ID" value="NZ_CP013002.1"/>
</dbReference>
<evidence type="ECO:0000256" key="1">
    <source>
        <dbReference type="ARBA" id="ARBA00000024"/>
    </source>
</evidence>
<sequence>MTTAPFPIAPDKHALERGDQLAPRFNADGLVVAVAQHADTGEILMLAWMNDEALKLTVETGVAHYFSRSRNELWKKGETSGQLQLVEELRVDCDQDAVLIKVRPQGDGGACHVGFRSCFYRVWEDGRLVERG</sequence>
<keyword evidence="11" id="KW-0460">Magnesium</keyword>
<keyword evidence="11" id="KW-0862">Zinc</keyword>
<dbReference type="FunFam" id="3.10.20.810:FF:000001">
    <property type="entry name" value="Histidine biosynthesis bifunctional protein HisIE"/>
    <property type="match status" value="1"/>
</dbReference>
<evidence type="ECO:0000313" key="14">
    <source>
        <dbReference type="Proteomes" id="UP000056905"/>
    </source>
</evidence>
<evidence type="ECO:0000256" key="10">
    <source>
        <dbReference type="ARBA" id="ARBA00023102"/>
    </source>
</evidence>
<feature type="binding site" evidence="11">
    <location>
        <position position="94"/>
    </location>
    <ligand>
        <name>Mg(2+)</name>
        <dbReference type="ChEBI" id="CHEBI:18420"/>
    </ligand>
</feature>
<dbReference type="Gene3D" id="3.10.20.810">
    <property type="entry name" value="Phosphoribosyl-AMP cyclohydrolase"/>
    <property type="match status" value="1"/>
</dbReference>
<dbReference type="GO" id="GO:0004635">
    <property type="term" value="F:phosphoribosyl-AMP cyclohydrolase activity"/>
    <property type="evidence" value="ECO:0007669"/>
    <property type="project" value="UniProtKB-UniRule"/>
</dbReference>
<dbReference type="InterPro" id="IPR026660">
    <property type="entry name" value="PRA-CH"/>
</dbReference>
<feature type="binding site" evidence="11">
    <location>
        <position position="96"/>
    </location>
    <ligand>
        <name>Mg(2+)</name>
        <dbReference type="ChEBI" id="CHEBI:18420"/>
    </ligand>
</feature>
<comment type="pathway">
    <text evidence="3 11">Amino-acid biosynthesis; L-histidine biosynthesis; L-histidine from 5-phospho-alpha-D-ribose 1-diphosphate: step 3/9.</text>
</comment>
<keyword evidence="10 11" id="KW-0368">Histidine biosynthesis</keyword>
<evidence type="ECO:0000256" key="3">
    <source>
        <dbReference type="ARBA" id="ARBA00005169"/>
    </source>
</evidence>
<dbReference type="InterPro" id="IPR002496">
    <property type="entry name" value="PRib_AMP_CycHydrolase_dom"/>
</dbReference>
<comment type="subunit">
    <text evidence="11">Homodimer.</text>
</comment>
<comment type="pathway">
    <text evidence="4">Amino-acid biosynthesis; L-histidine biosynthesis; L-histidine from 5-phospho-alpha-D-ribose 1-diphosphate: step 2/9.</text>
</comment>
<dbReference type="STRING" id="69395.AQ619_02285"/>
<dbReference type="Pfam" id="PF01502">
    <property type="entry name" value="PRA-CH"/>
    <property type="match status" value="1"/>
</dbReference>
<comment type="similarity">
    <text evidence="5">In the C-terminal section; belongs to the PRA-PH family.</text>
</comment>
<dbReference type="GO" id="GO:0005737">
    <property type="term" value="C:cytoplasm"/>
    <property type="evidence" value="ECO:0007669"/>
    <property type="project" value="UniProtKB-SubCell"/>
</dbReference>
<keyword evidence="9 11" id="KW-0378">Hydrolase</keyword>
<comment type="catalytic activity">
    <reaction evidence="1 11">
        <text>1-(5-phospho-beta-D-ribosyl)-5'-AMP + H2O = 1-(5-phospho-beta-D-ribosyl)-5-[(5-phospho-beta-D-ribosylamino)methylideneamino]imidazole-4-carboxamide</text>
        <dbReference type="Rhea" id="RHEA:20049"/>
        <dbReference type="ChEBI" id="CHEBI:15377"/>
        <dbReference type="ChEBI" id="CHEBI:58435"/>
        <dbReference type="ChEBI" id="CHEBI:59457"/>
        <dbReference type="EC" id="3.5.4.19"/>
    </reaction>
</comment>
<comment type="subcellular location">
    <subcellularLocation>
        <location evidence="11">Cytoplasm</location>
    </subcellularLocation>
</comment>
<protein>
    <recommendedName>
        <fullName evidence="11">Phosphoribosyl-AMP cyclohydrolase</fullName>
        <shortName evidence="11">PRA-CH</shortName>
        <ecNumber evidence="11">3.5.4.19</ecNumber>
    </recommendedName>
</protein>
<evidence type="ECO:0000256" key="2">
    <source>
        <dbReference type="ARBA" id="ARBA00001460"/>
    </source>
</evidence>
<evidence type="ECO:0000259" key="12">
    <source>
        <dbReference type="Pfam" id="PF01502"/>
    </source>
</evidence>
<evidence type="ECO:0000256" key="8">
    <source>
        <dbReference type="ARBA" id="ARBA00022605"/>
    </source>
</evidence>
<dbReference type="EMBL" id="CP013002">
    <property type="protein sequence ID" value="ALL12283.1"/>
    <property type="molecule type" value="Genomic_DNA"/>
</dbReference>
<feature type="binding site" evidence="11">
    <location>
        <position position="92"/>
    </location>
    <ligand>
        <name>Mg(2+)</name>
        <dbReference type="ChEBI" id="CHEBI:18420"/>
    </ligand>
</feature>
<reference evidence="13 14" key="1">
    <citation type="submission" date="2015-10" db="EMBL/GenBank/DDBJ databases">
        <title>Conservation of the essential genome among Caulobacter and Brevundimonas species.</title>
        <authorList>
            <person name="Scott D."/>
            <person name="Ely B."/>
        </authorList>
    </citation>
    <scope>NUCLEOTIDE SEQUENCE [LARGE SCALE GENOMIC DNA]</scope>
    <source>
        <strain evidence="13 14">CB4</strain>
    </source>
</reference>
<evidence type="ECO:0000256" key="6">
    <source>
        <dbReference type="ARBA" id="ARBA00008299"/>
    </source>
</evidence>
<comment type="similarity">
    <text evidence="11">Belongs to the PRA-CH family.</text>
</comment>
<dbReference type="GO" id="GO:0004636">
    <property type="term" value="F:phosphoribosyl-ATP diphosphatase activity"/>
    <property type="evidence" value="ECO:0007669"/>
    <property type="project" value="UniProtKB-EC"/>
</dbReference>
<dbReference type="GO" id="GO:0000105">
    <property type="term" value="P:L-histidine biosynthetic process"/>
    <property type="evidence" value="ECO:0007669"/>
    <property type="project" value="UniProtKB-UniRule"/>
</dbReference>
<proteinExistence type="inferred from homology"/>
<dbReference type="NCBIfam" id="NF000768">
    <property type="entry name" value="PRK00051.1"/>
    <property type="match status" value="1"/>
</dbReference>
<organism evidence="13 14">
    <name type="scientific">Caulobacter henricii</name>
    <dbReference type="NCBI Taxonomy" id="69395"/>
    <lineage>
        <taxon>Bacteria</taxon>
        <taxon>Pseudomonadati</taxon>
        <taxon>Pseudomonadota</taxon>
        <taxon>Alphaproteobacteria</taxon>
        <taxon>Caulobacterales</taxon>
        <taxon>Caulobacteraceae</taxon>
        <taxon>Caulobacter</taxon>
    </lineage>
</organism>
<dbReference type="PANTHER" id="PTHR42945:SF1">
    <property type="entry name" value="HISTIDINE BIOSYNTHESIS BIFUNCTIONAL PROTEIN HIS7"/>
    <property type="match status" value="1"/>
</dbReference>
<comment type="catalytic activity">
    <reaction evidence="2">
        <text>1-(5-phospho-beta-D-ribosyl)-ATP + H2O = 1-(5-phospho-beta-D-ribosyl)-5'-AMP + diphosphate + H(+)</text>
        <dbReference type="Rhea" id="RHEA:22828"/>
        <dbReference type="ChEBI" id="CHEBI:15377"/>
        <dbReference type="ChEBI" id="CHEBI:15378"/>
        <dbReference type="ChEBI" id="CHEBI:33019"/>
        <dbReference type="ChEBI" id="CHEBI:59457"/>
        <dbReference type="ChEBI" id="CHEBI:73183"/>
        <dbReference type="EC" id="3.6.1.31"/>
    </reaction>
</comment>
<dbReference type="OrthoDB" id="9795769at2"/>
<keyword evidence="8 11" id="KW-0028">Amino-acid biosynthesis</keyword>
<dbReference type="InterPro" id="IPR038019">
    <property type="entry name" value="PRib_AMP_CycHydrolase_sf"/>
</dbReference>
<keyword evidence="7 11" id="KW-0963">Cytoplasm</keyword>
<comment type="cofactor">
    <cofactor evidence="11">
        <name>Mg(2+)</name>
        <dbReference type="ChEBI" id="CHEBI:18420"/>
    </cofactor>
    <text evidence="11">Binds 1 Mg(2+) ion per subunit.</text>
</comment>
<dbReference type="PANTHER" id="PTHR42945">
    <property type="entry name" value="HISTIDINE BIOSYNTHESIS BIFUNCTIONAL PROTEIN"/>
    <property type="match status" value="1"/>
</dbReference>
<dbReference type="UniPathway" id="UPA00031">
    <property type="reaction ID" value="UER00008"/>
</dbReference>
<dbReference type="SUPFAM" id="SSF141734">
    <property type="entry name" value="HisI-like"/>
    <property type="match status" value="1"/>
</dbReference>
<feature type="binding site" evidence="11">
    <location>
        <position position="118"/>
    </location>
    <ligand>
        <name>Zn(2+)</name>
        <dbReference type="ChEBI" id="CHEBI:29105"/>
        <note>ligand shared between dimeric partners</note>
    </ligand>
</feature>
<keyword evidence="14" id="KW-1185">Reference proteome</keyword>
<dbReference type="eggNOG" id="COG0139">
    <property type="taxonomic scope" value="Bacteria"/>
</dbReference>
<evidence type="ECO:0000256" key="7">
    <source>
        <dbReference type="ARBA" id="ARBA00022490"/>
    </source>
</evidence>
<dbReference type="GO" id="GO:0008270">
    <property type="term" value="F:zinc ion binding"/>
    <property type="evidence" value="ECO:0007669"/>
    <property type="project" value="UniProtKB-UniRule"/>
</dbReference>
<evidence type="ECO:0000256" key="9">
    <source>
        <dbReference type="ARBA" id="ARBA00022801"/>
    </source>
</evidence>
<dbReference type="Proteomes" id="UP000056905">
    <property type="component" value="Chromosome"/>
</dbReference>
<keyword evidence="11" id="KW-0479">Metal-binding</keyword>